<dbReference type="InterPro" id="IPR014036">
    <property type="entry name" value="DeoR-like_C"/>
</dbReference>
<dbReference type="STRING" id="45658.VSVS12_01149"/>
<dbReference type="PROSITE" id="PS51000">
    <property type="entry name" value="HTH_DEOR_2"/>
    <property type="match status" value="1"/>
</dbReference>
<dbReference type="PANTHER" id="PTHR30363:SF44">
    <property type="entry name" value="AGA OPERON TRANSCRIPTIONAL REPRESSOR-RELATED"/>
    <property type="match status" value="1"/>
</dbReference>
<dbReference type="AlphaFoldDB" id="A0A1C7FA45"/>
<dbReference type="PROSITE" id="PS00894">
    <property type="entry name" value="HTH_DEOR_1"/>
    <property type="match status" value="1"/>
</dbReference>
<evidence type="ECO:0000256" key="2">
    <source>
        <dbReference type="ARBA" id="ARBA00023125"/>
    </source>
</evidence>
<keyword evidence="2" id="KW-0238">DNA-binding</keyword>
<dbReference type="PANTHER" id="PTHR30363">
    <property type="entry name" value="HTH-TYPE TRANSCRIPTIONAL REGULATOR SRLR-RELATED"/>
    <property type="match status" value="1"/>
</dbReference>
<sequence length="272" mass="30672">MCVEPVKGDATMKTAIERRLEIANMVGVRGKMHVDELADYFNVTGATIRADLRFLDENGYIVRSHGFALVNRAVLSKLAMSATSKSQNASSDFYEYVAQSFHSALEEKSTIFIDSSPLIRRALKHVKDLKSSTVITRDLNLIQNIPHITDCKFFVTGGRVNTEQMKMSGSHMINSLKQYRFNNVLIHVESFNTKLGVFSKSEFDAEMIRLLCKLSERVTIIAESSAFVHNDSFWACEPNEIDTVVTDYDLDDETKKSLELNNVKILKLSSNN</sequence>
<dbReference type="InterPro" id="IPR050313">
    <property type="entry name" value="Carb_Metab_HTH_regulators"/>
</dbReference>
<organism evidence="5 6">
    <name type="scientific">Vibrio scophthalmi</name>
    <dbReference type="NCBI Taxonomy" id="45658"/>
    <lineage>
        <taxon>Bacteria</taxon>
        <taxon>Pseudomonadati</taxon>
        <taxon>Pseudomonadota</taxon>
        <taxon>Gammaproteobacteria</taxon>
        <taxon>Vibrionales</taxon>
        <taxon>Vibrionaceae</taxon>
        <taxon>Vibrio</taxon>
    </lineage>
</organism>
<dbReference type="Pfam" id="PF00455">
    <property type="entry name" value="DeoRC"/>
    <property type="match status" value="1"/>
</dbReference>
<dbReference type="Pfam" id="PF08220">
    <property type="entry name" value="HTH_DeoR"/>
    <property type="match status" value="1"/>
</dbReference>
<dbReference type="InterPro" id="IPR001034">
    <property type="entry name" value="DeoR_HTH"/>
</dbReference>
<dbReference type="SMART" id="SM01134">
    <property type="entry name" value="DeoRC"/>
    <property type="match status" value="1"/>
</dbReference>
<dbReference type="SUPFAM" id="SSF46785">
    <property type="entry name" value="Winged helix' DNA-binding domain"/>
    <property type="match status" value="1"/>
</dbReference>
<evidence type="ECO:0000313" key="5">
    <source>
        <dbReference type="EMBL" id="ANU36975.1"/>
    </source>
</evidence>
<evidence type="ECO:0000313" key="6">
    <source>
        <dbReference type="Proteomes" id="UP000092528"/>
    </source>
</evidence>
<dbReference type="GeneID" id="96873176"/>
<name>A0A1C7FA45_9VIBR</name>
<dbReference type="GO" id="GO:0003700">
    <property type="term" value="F:DNA-binding transcription factor activity"/>
    <property type="evidence" value="ECO:0007669"/>
    <property type="project" value="InterPro"/>
</dbReference>
<reference evidence="5 6" key="1">
    <citation type="submission" date="2016-07" db="EMBL/GenBank/DDBJ databases">
        <title>Genome sequencing of Vibrio scophthalmi strain VS-05, an isolated from Paralichthys olivaceus.</title>
        <authorList>
            <person name="Han H.-J."/>
        </authorList>
    </citation>
    <scope>NUCLEOTIDE SEQUENCE [LARGE SCALE GENOMIC DNA]</scope>
    <source>
        <strain evidence="5 6">VS-05</strain>
    </source>
</reference>
<dbReference type="RefSeq" id="WP_005594609.1">
    <property type="nucleotide sequence ID" value="NZ_CP134271.1"/>
</dbReference>
<keyword evidence="6" id="KW-1185">Reference proteome</keyword>
<dbReference type="InterPro" id="IPR037171">
    <property type="entry name" value="NagB/RpiA_transferase-like"/>
</dbReference>
<feature type="domain" description="HTH deoR-type" evidence="4">
    <location>
        <begin position="15"/>
        <end position="70"/>
    </location>
</feature>
<evidence type="ECO:0000259" key="4">
    <source>
        <dbReference type="PROSITE" id="PS51000"/>
    </source>
</evidence>
<dbReference type="EMBL" id="CP016414">
    <property type="protein sequence ID" value="ANU36975.1"/>
    <property type="molecule type" value="Genomic_DNA"/>
</dbReference>
<dbReference type="PATRIC" id="fig|45658.7.peg.1841"/>
<gene>
    <name evidence="5" type="ORF">VSVS05_01850</name>
</gene>
<keyword evidence="1" id="KW-0805">Transcription regulation</keyword>
<dbReference type="InterPro" id="IPR036390">
    <property type="entry name" value="WH_DNA-bd_sf"/>
</dbReference>
<proteinExistence type="predicted"/>
<accession>A0A1C7FA45</accession>
<dbReference type="InterPro" id="IPR018356">
    <property type="entry name" value="Tscrpt_reg_HTH_DeoR_CS"/>
</dbReference>
<dbReference type="GO" id="GO:0003677">
    <property type="term" value="F:DNA binding"/>
    <property type="evidence" value="ECO:0007669"/>
    <property type="project" value="UniProtKB-KW"/>
</dbReference>
<keyword evidence="3" id="KW-0804">Transcription</keyword>
<dbReference type="SMART" id="SM00420">
    <property type="entry name" value="HTH_DEOR"/>
    <property type="match status" value="1"/>
</dbReference>
<evidence type="ECO:0000256" key="1">
    <source>
        <dbReference type="ARBA" id="ARBA00023015"/>
    </source>
</evidence>
<dbReference type="SUPFAM" id="SSF100950">
    <property type="entry name" value="NagB/RpiA/CoA transferase-like"/>
    <property type="match status" value="1"/>
</dbReference>
<protein>
    <submittedName>
        <fullName evidence="5">Glucitol operon repressor</fullName>
    </submittedName>
</protein>
<dbReference type="Proteomes" id="UP000092528">
    <property type="component" value="Chromosome 1"/>
</dbReference>
<evidence type="ECO:0000256" key="3">
    <source>
        <dbReference type="ARBA" id="ARBA00023163"/>
    </source>
</evidence>